<organism evidence="2 3">
    <name type="scientific">Streptomyces daliensis</name>
    <dbReference type="NCBI Taxonomy" id="299421"/>
    <lineage>
        <taxon>Bacteria</taxon>
        <taxon>Bacillati</taxon>
        <taxon>Actinomycetota</taxon>
        <taxon>Actinomycetes</taxon>
        <taxon>Kitasatosporales</taxon>
        <taxon>Streptomycetaceae</taxon>
        <taxon>Streptomyces</taxon>
    </lineage>
</organism>
<accession>A0A8T4ISJ9</accession>
<feature type="region of interest" description="Disordered" evidence="1">
    <location>
        <begin position="86"/>
        <end position="105"/>
    </location>
</feature>
<dbReference type="EMBL" id="JAGSMN010000460">
    <property type="protein sequence ID" value="MBR7675276.1"/>
    <property type="molecule type" value="Genomic_DNA"/>
</dbReference>
<comment type="caution">
    <text evidence="2">The sequence shown here is derived from an EMBL/GenBank/DDBJ whole genome shotgun (WGS) entry which is preliminary data.</text>
</comment>
<keyword evidence="3" id="KW-1185">Reference proteome</keyword>
<reference evidence="2" key="1">
    <citation type="submission" date="2021-04" db="EMBL/GenBank/DDBJ databases">
        <title>Sequencing of actinobacteria type strains.</title>
        <authorList>
            <person name="Nguyen G.-S."/>
            <person name="Wentzel A."/>
        </authorList>
    </citation>
    <scope>NUCLEOTIDE SEQUENCE</scope>
    <source>
        <strain evidence="2">DSM 42095</strain>
    </source>
</reference>
<gene>
    <name evidence="2" type="ORF">KDA82_20075</name>
</gene>
<proteinExistence type="predicted"/>
<evidence type="ECO:0000256" key="1">
    <source>
        <dbReference type="SAM" id="MobiDB-lite"/>
    </source>
</evidence>
<evidence type="ECO:0000313" key="2">
    <source>
        <dbReference type="EMBL" id="MBR7675276.1"/>
    </source>
</evidence>
<name>A0A8T4ISJ9_9ACTN</name>
<protein>
    <submittedName>
        <fullName evidence="2">Uncharacterized protein</fullName>
    </submittedName>
</protein>
<dbReference type="AlphaFoldDB" id="A0A8T4ISJ9"/>
<dbReference type="Proteomes" id="UP000675554">
    <property type="component" value="Unassembled WGS sequence"/>
</dbReference>
<sequence length="105" mass="11492">MNHTGNSGGGEASDAVHESYSFACMRCGHGWEQDYEIVHLEYADGRPHIVYYADGARVPSPLTHPTCLNCEGHLVRIMRSGRVSTAEAALPHHRSPVQPVIPRTA</sequence>
<evidence type="ECO:0000313" key="3">
    <source>
        <dbReference type="Proteomes" id="UP000675554"/>
    </source>
</evidence>